<evidence type="ECO:0000313" key="4">
    <source>
        <dbReference type="Proteomes" id="UP001231518"/>
    </source>
</evidence>
<comment type="caution">
    <text evidence="3">The sequence shown here is derived from an EMBL/GenBank/DDBJ whole genome shotgun (WGS) entry which is preliminary data.</text>
</comment>
<organism evidence="3 4">
    <name type="scientific">Mythimna separata</name>
    <name type="common">Oriental armyworm</name>
    <name type="synonym">Pseudaletia separata</name>
    <dbReference type="NCBI Taxonomy" id="271217"/>
    <lineage>
        <taxon>Eukaryota</taxon>
        <taxon>Metazoa</taxon>
        <taxon>Ecdysozoa</taxon>
        <taxon>Arthropoda</taxon>
        <taxon>Hexapoda</taxon>
        <taxon>Insecta</taxon>
        <taxon>Pterygota</taxon>
        <taxon>Neoptera</taxon>
        <taxon>Endopterygota</taxon>
        <taxon>Lepidoptera</taxon>
        <taxon>Glossata</taxon>
        <taxon>Ditrysia</taxon>
        <taxon>Noctuoidea</taxon>
        <taxon>Noctuidae</taxon>
        <taxon>Noctuinae</taxon>
        <taxon>Hadenini</taxon>
        <taxon>Mythimna</taxon>
    </lineage>
</organism>
<dbReference type="Proteomes" id="UP001231518">
    <property type="component" value="Chromosome 15"/>
</dbReference>
<evidence type="ECO:0000313" key="3">
    <source>
        <dbReference type="EMBL" id="KAJ8722613.1"/>
    </source>
</evidence>
<accession>A0AAD7YP64</accession>
<keyword evidence="4" id="KW-1185">Reference proteome</keyword>
<keyword evidence="1" id="KW-0175">Coiled coil</keyword>
<gene>
    <name evidence="3" type="ORF">PYW07_003793</name>
</gene>
<sequence>MSIPRSPPGGGIYAGRSESYPNLSESHKETVPPVTQRNRRKSPDNKKATKSNIAEIKEQMSEMMELLKSSKIEQAESINKLSLDVAAIKAEVGNISSTMQNIILENKKLKDQLSKLSAAAENTEKKVEVLEADVNNLKNMPPASSTQLATTQDEIFTEIHERNLRAKNIIVVGIPEPQNDTAKSRQDYDKAEILRITGLIYNGCPQPTGIFRLGKYKSQKSRAIKVCFSSEDTAKNILRSRNKVDRENIKIFSDQTPYQRKHLQNLKEVLQHRTSNGESGLSIKYIKGIPKIVSSKEMQETSTMETPKN</sequence>
<dbReference type="PANTHER" id="PTHR37445:SF3">
    <property type="entry name" value="ZINC FINGER PHD-TYPE DOMAIN-CONTAINING PROTEIN"/>
    <property type="match status" value="1"/>
</dbReference>
<evidence type="ECO:0000256" key="1">
    <source>
        <dbReference type="SAM" id="Coils"/>
    </source>
</evidence>
<dbReference type="PANTHER" id="PTHR37445">
    <property type="entry name" value="PROTEIN CBG24663"/>
    <property type="match status" value="1"/>
</dbReference>
<protein>
    <submittedName>
        <fullName evidence="3">Uncharacterized protein</fullName>
    </submittedName>
</protein>
<dbReference type="EMBL" id="JARGEI010000012">
    <property type="protein sequence ID" value="KAJ8722613.1"/>
    <property type="molecule type" value="Genomic_DNA"/>
</dbReference>
<evidence type="ECO:0000256" key="2">
    <source>
        <dbReference type="SAM" id="MobiDB-lite"/>
    </source>
</evidence>
<proteinExistence type="predicted"/>
<feature type="coiled-coil region" evidence="1">
    <location>
        <begin position="99"/>
        <end position="140"/>
    </location>
</feature>
<dbReference type="AlphaFoldDB" id="A0AAD7YP64"/>
<reference evidence="3" key="1">
    <citation type="submission" date="2023-03" db="EMBL/GenBank/DDBJ databases">
        <title>Chromosome-level genomes of two armyworms, Mythimna separata and Mythimna loreyi, provide insights into the biosynthesis and reception of sex pheromones.</title>
        <authorList>
            <person name="Zhao H."/>
        </authorList>
    </citation>
    <scope>NUCLEOTIDE SEQUENCE</scope>
    <source>
        <strain evidence="3">BeijingLab</strain>
        <tissue evidence="3">Pupa</tissue>
    </source>
</reference>
<feature type="region of interest" description="Disordered" evidence="2">
    <location>
        <begin position="1"/>
        <end position="51"/>
    </location>
</feature>
<name>A0AAD7YP64_MYTSE</name>